<feature type="signal peptide" evidence="4">
    <location>
        <begin position="1"/>
        <end position="22"/>
    </location>
</feature>
<evidence type="ECO:0000256" key="1">
    <source>
        <dbReference type="ARBA" id="ARBA00004196"/>
    </source>
</evidence>
<comment type="caution">
    <text evidence="6">The sequence shown here is derived from an EMBL/GenBank/DDBJ whole genome shotgun (WGS) entry which is preliminary data.</text>
</comment>
<protein>
    <submittedName>
        <fullName evidence="6">ABC transporter substrate-binding protein</fullName>
    </submittedName>
</protein>
<evidence type="ECO:0000256" key="4">
    <source>
        <dbReference type="SAM" id="SignalP"/>
    </source>
</evidence>
<dbReference type="SUPFAM" id="SSF53822">
    <property type="entry name" value="Periplasmic binding protein-like I"/>
    <property type="match status" value="1"/>
</dbReference>
<dbReference type="PANTHER" id="PTHR46847">
    <property type="entry name" value="D-ALLOSE-BINDING PERIPLASMIC PROTEIN-RELATED"/>
    <property type="match status" value="1"/>
</dbReference>
<dbReference type="InterPro" id="IPR025997">
    <property type="entry name" value="SBP_2_dom"/>
</dbReference>
<dbReference type="InterPro" id="IPR028082">
    <property type="entry name" value="Peripla_BP_I"/>
</dbReference>
<dbReference type="RefSeq" id="WP_337092919.1">
    <property type="nucleotide sequence ID" value="NZ_JAPYKO010000005.1"/>
</dbReference>
<name>A0ABU8KBF4_9HYPH</name>
<keyword evidence="3 4" id="KW-0732">Signal</keyword>
<comment type="similarity">
    <text evidence="2">Belongs to the bacterial solute-binding protein 2 family.</text>
</comment>
<comment type="subcellular location">
    <subcellularLocation>
        <location evidence="1">Cell envelope</location>
    </subcellularLocation>
</comment>
<evidence type="ECO:0000313" key="6">
    <source>
        <dbReference type="EMBL" id="MEI9402548.1"/>
    </source>
</evidence>
<evidence type="ECO:0000259" key="5">
    <source>
        <dbReference type="Pfam" id="PF13407"/>
    </source>
</evidence>
<evidence type="ECO:0000256" key="3">
    <source>
        <dbReference type="ARBA" id="ARBA00022729"/>
    </source>
</evidence>
<feature type="domain" description="Periplasmic binding protein" evidence="5">
    <location>
        <begin position="27"/>
        <end position="280"/>
    </location>
</feature>
<evidence type="ECO:0000256" key="2">
    <source>
        <dbReference type="ARBA" id="ARBA00007639"/>
    </source>
</evidence>
<evidence type="ECO:0000313" key="7">
    <source>
        <dbReference type="Proteomes" id="UP001366503"/>
    </source>
</evidence>
<dbReference type="Proteomes" id="UP001366503">
    <property type="component" value="Unassembled WGS sequence"/>
</dbReference>
<dbReference type="CDD" id="cd20007">
    <property type="entry name" value="PBP1_ABC_sugar_binding-like"/>
    <property type="match status" value="1"/>
</dbReference>
<dbReference type="Gene3D" id="3.40.50.2300">
    <property type="match status" value="2"/>
</dbReference>
<proteinExistence type="inferred from homology"/>
<sequence>MRRLLMAAMAATILAGSGYAHAENKTIGLVVARTGDPVFAMMECGARKAAKEDGIELTVGGPAEWNAQQQIPVLRAMIAKKPQAIVIDPTDSVALQEPLREALAAGIKVVTVDSELGGKLGIPHIGTDGVEGGREAARQLAKLIGEKGTVLEVGVAPGIAITDQRHQGFIELMKTFPNITVLDKQFAGDSPDKVAAAIKGALAAHPDLAGIHADATLIGEFTGATLRNLSRADIPAVTFDASPTEVDWLKQGYLDVLLPFNPYELGYLGVKNAEKQLAGQSVEPLVLKGYTAVTRENLDTPASQATVYKFDCK</sequence>
<feature type="chain" id="PRO_5046827530" evidence="4">
    <location>
        <begin position="23"/>
        <end position="313"/>
    </location>
</feature>
<keyword evidence="7" id="KW-1185">Reference proteome</keyword>
<accession>A0ABU8KBF4</accession>
<dbReference type="PANTHER" id="PTHR46847:SF1">
    <property type="entry name" value="D-ALLOSE-BINDING PERIPLASMIC PROTEIN-RELATED"/>
    <property type="match status" value="1"/>
</dbReference>
<gene>
    <name evidence="6" type="ORF">O7A05_10300</name>
</gene>
<dbReference type="EMBL" id="JAPYKO010000005">
    <property type="protein sequence ID" value="MEI9402548.1"/>
    <property type="molecule type" value="Genomic_DNA"/>
</dbReference>
<reference evidence="6 7" key="1">
    <citation type="submission" date="2022-12" db="EMBL/GenBank/DDBJ databases">
        <authorList>
            <person name="Muema E."/>
        </authorList>
    </citation>
    <scope>NUCLEOTIDE SEQUENCE [LARGE SCALE GENOMIC DNA]</scope>
    <source>
        <strain evidence="7">1330</strain>
    </source>
</reference>
<organism evidence="6 7">
    <name type="scientific">Mesorhizobium argentiipisi</name>
    <dbReference type="NCBI Taxonomy" id="3015175"/>
    <lineage>
        <taxon>Bacteria</taxon>
        <taxon>Pseudomonadati</taxon>
        <taxon>Pseudomonadota</taxon>
        <taxon>Alphaproteobacteria</taxon>
        <taxon>Hyphomicrobiales</taxon>
        <taxon>Phyllobacteriaceae</taxon>
        <taxon>Mesorhizobium</taxon>
    </lineage>
</organism>
<dbReference type="Pfam" id="PF13407">
    <property type="entry name" value="Peripla_BP_4"/>
    <property type="match status" value="1"/>
</dbReference>